<dbReference type="OrthoDB" id="9816309at2"/>
<dbReference type="AlphaFoldDB" id="A0A5R9K2Z5"/>
<reference evidence="1 2" key="1">
    <citation type="submission" date="2019-05" db="EMBL/GenBank/DDBJ databases">
        <authorList>
            <person name="Qu J.-H."/>
        </authorList>
    </citation>
    <scope>NUCLEOTIDE SEQUENCE [LARGE SCALE GENOMIC DNA]</scope>
    <source>
        <strain evidence="1 2">Z12</strain>
    </source>
</reference>
<accession>A0A5R9K2Z5</accession>
<proteinExistence type="predicted"/>
<sequence>MKRFIAGWCWMNLRAKSANSAFYRFFATEAEKTEGQLIYELGNRRLDFAEFRELLHQVAVQNSEVKGLETSVRVSPAEQRTMVIHAHKLTLHQKQIILLGFEDITGYRREQQLLKERKQWFEGLVDNAPVMM</sequence>
<dbReference type="InterPro" id="IPR035965">
    <property type="entry name" value="PAS-like_dom_sf"/>
</dbReference>
<gene>
    <name evidence="1" type="ORF">FEM55_24805</name>
</gene>
<dbReference type="Proteomes" id="UP000309788">
    <property type="component" value="Unassembled WGS sequence"/>
</dbReference>
<organism evidence="1 2">
    <name type="scientific">Dyadobacter sediminis</name>
    <dbReference type="NCBI Taxonomy" id="1493691"/>
    <lineage>
        <taxon>Bacteria</taxon>
        <taxon>Pseudomonadati</taxon>
        <taxon>Bacteroidota</taxon>
        <taxon>Cytophagia</taxon>
        <taxon>Cytophagales</taxon>
        <taxon>Spirosomataceae</taxon>
        <taxon>Dyadobacter</taxon>
    </lineage>
</organism>
<comment type="caution">
    <text evidence="1">The sequence shown here is derived from an EMBL/GenBank/DDBJ whole genome shotgun (WGS) entry which is preliminary data.</text>
</comment>
<dbReference type="EMBL" id="VCEI01000033">
    <property type="protein sequence ID" value="TLU88728.1"/>
    <property type="molecule type" value="Genomic_DNA"/>
</dbReference>
<dbReference type="RefSeq" id="WP_138284304.1">
    <property type="nucleotide sequence ID" value="NZ_BMGE01000008.1"/>
</dbReference>
<name>A0A5R9K2Z5_9BACT</name>
<keyword evidence="2" id="KW-1185">Reference proteome</keyword>
<dbReference type="SUPFAM" id="SSF55785">
    <property type="entry name" value="PYP-like sensor domain (PAS domain)"/>
    <property type="match status" value="1"/>
</dbReference>
<evidence type="ECO:0000313" key="1">
    <source>
        <dbReference type="EMBL" id="TLU88728.1"/>
    </source>
</evidence>
<protein>
    <submittedName>
        <fullName evidence="1">Uncharacterized protein</fullName>
    </submittedName>
</protein>
<evidence type="ECO:0000313" key="2">
    <source>
        <dbReference type="Proteomes" id="UP000309788"/>
    </source>
</evidence>